<evidence type="ECO:0000256" key="1">
    <source>
        <dbReference type="SAM" id="MobiDB-lite"/>
    </source>
</evidence>
<feature type="domain" description="ComC supersandwich" evidence="4">
    <location>
        <begin position="1063"/>
        <end position="1204"/>
    </location>
</feature>
<feature type="chain" id="PRO_5035226321" description="EGF-like domain-containing protein" evidence="3">
    <location>
        <begin position="22"/>
        <end position="1273"/>
    </location>
</feature>
<feature type="domain" description="DUF7035" evidence="5">
    <location>
        <begin position="649"/>
        <end position="771"/>
    </location>
</feature>
<feature type="compositionally biased region" description="Polar residues" evidence="1">
    <location>
        <begin position="959"/>
        <end position="968"/>
    </location>
</feature>
<dbReference type="PANTHER" id="PTHR31378">
    <property type="entry name" value="EGF-LIKE DOMAIN-CONTAINING PROTEIN-RELATED-RELATED"/>
    <property type="match status" value="1"/>
</dbReference>
<dbReference type="Proteomes" id="UP000695562">
    <property type="component" value="Unassembled WGS sequence"/>
</dbReference>
<feature type="compositionally biased region" description="Pro residues" evidence="1">
    <location>
        <begin position="907"/>
        <end position="922"/>
    </location>
</feature>
<comment type="caution">
    <text evidence="7">The sequence shown here is derived from an EMBL/GenBank/DDBJ whole genome shotgun (WGS) entry which is preliminary data.</text>
</comment>
<reference evidence="7" key="1">
    <citation type="submission" date="2020-01" db="EMBL/GenBank/DDBJ databases">
        <title>Development of genomics and gene disruption for Polysphondylium violaceum indicates a role for the polyketide synthase stlB in stalk morphogenesis.</title>
        <authorList>
            <person name="Narita B."/>
            <person name="Kawabe Y."/>
            <person name="Kin K."/>
            <person name="Saito T."/>
            <person name="Gibbs R."/>
            <person name="Kuspa A."/>
            <person name="Muzny D."/>
            <person name="Queller D."/>
            <person name="Richards S."/>
            <person name="Strassman J."/>
            <person name="Sucgang R."/>
            <person name="Worley K."/>
            <person name="Schaap P."/>
        </authorList>
    </citation>
    <scope>NUCLEOTIDE SEQUENCE</scope>
    <source>
        <strain evidence="7">QSvi11</strain>
    </source>
</reference>
<evidence type="ECO:0000256" key="3">
    <source>
        <dbReference type="SAM" id="SignalP"/>
    </source>
</evidence>
<accession>A0A8J4Q3C5</accession>
<gene>
    <name evidence="7" type="ORF">CYY_005331</name>
</gene>
<feature type="region of interest" description="Disordered" evidence="1">
    <location>
        <begin position="907"/>
        <end position="970"/>
    </location>
</feature>
<proteinExistence type="predicted"/>
<evidence type="ECO:0000259" key="6">
    <source>
        <dbReference type="Pfam" id="PF25820"/>
    </source>
</evidence>
<keyword evidence="8" id="KW-1185">Reference proteome</keyword>
<dbReference type="InterPro" id="IPR057709">
    <property type="entry name" value="DUF7949"/>
</dbReference>
<evidence type="ECO:0000259" key="4">
    <source>
        <dbReference type="Pfam" id="PF22933"/>
    </source>
</evidence>
<evidence type="ECO:0000313" key="7">
    <source>
        <dbReference type="EMBL" id="KAF2073361.1"/>
    </source>
</evidence>
<dbReference type="Pfam" id="PF22933">
    <property type="entry name" value="ComC_SSD"/>
    <property type="match status" value="1"/>
</dbReference>
<name>A0A8J4Q3C5_9MYCE</name>
<keyword evidence="2" id="KW-0812">Transmembrane</keyword>
<dbReference type="Pfam" id="PF23034">
    <property type="entry name" value="DUF7035"/>
    <property type="match status" value="1"/>
</dbReference>
<feature type="compositionally biased region" description="Low complexity" evidence="1">
    <location>
        <begin position="923"/>
        <end position="958"/>
    </location>
</feature>
<dbReference type="OrthoDB" id="427769at2759"/>
<keyword evidence="2" id="KW-0472">Membrane</keyword>
<evidence type="ECO:0000259" key="5">
    <source>
        <dbReference type="Pfam" id="PF23034"/>
    </source>
</evidence>
<dbReference type="Pfam" id="PF25820">
    <property type="entry name" value="DUF7949"/>
    <property type="match status" value="1"/>
</dbReference>
<feature type="signal peptide" evidence="3">
    <location>
        <begin position="1"/>
        <end position="21"/>
    </location>
</feature>
<organism evidence="7 8">
    <name type="scientific">Polysphondylium violaceum</name>
    <dbReference type="NCBI Taxonomy" id="133409"/>
    <lineage>
        <taxon>Eukaryota</taxon>
        <taxon>Amoebozoa</taxon>
        <taxon>Evosea</taxon>
        <taxon>Eumycetozoa</taxon>
        <taxon>Dictyostelia</taxon>
        <taxon>Dictyosteliales</taxon>
        <taxon>Dictyosteliaceae</taxon>
        <taxon>Polysphondylium</taxon>
    </lineage>
</organism>
<keyword evidence="2" id="KW-1133">Transmembrane helix</keyword>
<dbReference type="InterPro" id="IPR055463">
    <property type="entry name" value="DUF7035"/>
</dbReference>
<sequence length="1273" mass="142821">MKCFILHWFMFSFLCFSVLNGAITVSRLSQPTNFDEYGFNQCVYNYSFRLYSADNPIPVLYNPLDTFTIKKTDPAFNEYDIIFNRKYGESGSLLLTATNNIGDFRNASNLLNRFDCVEAPNFSIDLKESLKYSNIFNNYYFLLRIYNKLDRFLPNKLNGYISLDTQYFTQRAIYPIGYQLYQIFYELNPEAIKTTRLGAIFNFTFIQSPTITRNITLTPPFPQTPFTGEYGSMVGSTTSRLYTANLYSMSSNINGNVFLLYNGTKTYNMRLVQGNIINGQYLFYINLLNIYNAVNTNFNQEILVLSNPTRSLGTNGVSLLKQAAITSSSNSITFLNSTTDALITYVTYIYATSTPRTDVTHRTSFLTTPVRDVKYMIFPYGYISGSMTQGYSIKAAYAASIFVNDASMIIELSSKPSVTNTLAAPSVPGSYGQTQEFLGIYDRKVLYRLSCSYKTPVFRVTKYVNPMLDQLNPIIASGSNFVAGTPENPVFEFSHPFEFDITDGIIIQDLEGSTYYTNFYFTPGNVLKLPYKYALIEDFIEIFFEYNNVTVGGLQSPFKNRVFIKFTSDNLFLALEFTRHINSLQFQNSTYYAEYDNTLGYYVADFEIEPNRVSGPISYFLRSQNFSVSSEVLSYYDHRATLVVHSDNADELPPFVTKVEHLPSSSVSLVGASTDPTLTFKITISDPINGLKNGTVWIASNIDPYGYNFTITPDMADNKDPYEGVYSLSFKVPKNSPSQQYSIKDIILYDNSNWRSSFFYPYMNPFFNESVNVNLVLTNTGTVETIPPFLQTFSIATSSPVDVSSQNRQVQIDFRVSDSGGSGVHLLRNPIIYTTELYFGRQLAFTTELVDIGFTNPTTATSLNFLSYTRIVFPMAVIDKPFKVRVTKDASKVSNIFLINPITKPSVLPPITPPPTNPPNTPEPSSSSSISTSSSASSSLSSSPSSSTSSHSKESSASQHPATPTPNIVNKCPGTPEPCGGDKRGNCVNSVCQCIFPYTTKDCSSEIIIVPQPKPDPSKPVINNTIDQPGSNGAYKYLINIDSLRELNSENQPIYTFPFAITQINVTMEWFEENKDIEFANQILSMKPSSMKYLISMDSYPFSSQLNTLQLLMLAKIESSEKDQCSSMEKGDTSEQDDYIQLQVDNHSLYGRFIKRAIIDGKVRQITNSFYQQKTSNSQSSSLISMNVGYYSKSLVMDPDFSVLLDNRPSSEKDGRVCSTSKKKLSTPQIVGIVIGSVAFAIIIVVSVSYSIYKKRQQAHLVDKLNISMKSMS</sequence>
<dbReference type="PANTHER" id="PTHR31378:SF11">
    <property type="entry name" value="CARBOHYDRATE BINDING DOMAIN-CONTAINING PROTEIN-RELATED"/>
    <property type="match status" value="1"/>
</dbReference>
<keyword evidence="3" id="KW-0732">Signal</keyword>
<dbReference type="AlphaFoldDB" id="A0A8J4Q3C5"/>
<evidence type="ECO:0000256" key="2">
    <source>
        <dbReference type="SAM" id="Phobius"/>
    </source>
</evidence>
<dbReference type="InterPro" id="IPR054484">
    <property type="entry name" value="ComC_SSD"/>
</dbReference>
<evidence type="ECO:0000313" key="8">
    <source>
        <dbReference type="Proteomes" id="UP000695562"/>
    </source>
</evidence>
<feature type="domain" description="DUF7949" evidence="6">
    <location>
        <begin position="972"/>
        <end position="1007"/>
    </location>
</feature>
<evidence type="ECO:0008006" key="9">
    <source>
        <dbReference type="Google" id="ProtNLM"/>
    </source>
</evidence>
<feature type="transmembrane region" description="Helical" evidence="2">
    <location>
        <begin position="1230"/>
        <end position="1253"/>
    </location>
</feature>
<dbReference type="EMBL" id="AJWJ01000209">
    <property type="protein sequence ID" value="KAF2073361.1"/>
    <property type="molecule type" value="Genomic_DNA"/>
</dbReference>
<protein>
    <recommendedName>
        <fullName evidence="9">EGF-like domain-containing protein</fullName>
    </recommendedName>
</protein>